<dbReference type="InterPro" id="IPR050903">
    <property type="entry name" value="Bact_Chemotaxis_MeTrfase"/>
</dbReference>
<protein>
    <submittedName>
        <fullName evidence="2">CheR family methyltransferase</fullName>
    </submittedName>
</protein>
<dbReference type="SUPFAM" id="SSF53335">
    <property type="entry name" value="S-adenosyl-L-methionine-dependent methyltransferases"/>
    <property type="match status" value="1"/>
</dbReference>
<keyword evidence="3" id="KW-1185">Reference proteome</keyword>
<dbReference type="PRINTS" id="PR00996">
    <property type="entry name" value="CHERMTFRASE"/>
</dbReference>
<dbReference type="InterPro" id="IPR000780">
    <property type="entry name" value="CheR_MeTrfase"/>
</dbReference>
<evidence type="ECO:0000313" key="2">
    <source>
        <dbReference type="EMBL" id="WOX04144.1"/>
    </source>
</evidence>
<dbReference type="Proteomes" id="UP001302477">
    <property type="component" value="Chromosome"/>
</dbReference>
<sequence>MTGRPVDPDQKIPLHSTRKQQCAEFLQWALPELRLRWRGYHGVRPQVCKRLYRRITQLGIEDLPAYRRYLDTHPDEWQTLDAMSRVSISRFYRDRAVFDYLAATVLPELAQRARARGADNLNVWCAGAGAGEEPYTLAIIWELQLRAAFPELQINIVASDADANLCRRGKKAHYPQRVFKDMPAEWLDTALSAGDGYYCLKPNIRRCVEFRVEDLRTGVPTGPFDLVLCRNLAFTYFNTALQHTTLERLQAAMNPGAALVLGIHEHLPEGSSAFHPWAENLRIYRL</sequence>
<name>A0AAU0MU77_9GAMM</name>
<dbReference type="PANTHER" id="PTHR24422">
    <property type="entry name" value="CHEMOTAXIS PROTEIN METHYLTRANSFERASE"/>
    <property type="match status" value="1"/>
</dbReference>
<dbReference type="GO" id="GO:0032259">
    <property type="term" value="P:methylation"/>
    <property type="evidence" value="ECO:0007669"/>
    <property type="project" value="UniProtKB-KW"/>
</dbReference>
<dbReference type="Gene3D" id="3.40.50.150">
    <property type="entry name" value="Vaccinia Virus protein VP39"/>
    <property type="match status" value="1"/>
</dbReference>
<dbReference type="KEGG" id="mpaf:R5R33_10350"/>
<accession>A0AAU0MU77</accession>
<dbReference type="InterPro" id="IPR022642">
    <property type="entry name" value="CheR_C"/>
</dbReference>
<gene>
    <name evidence="2" type="ORF">R5R33_10350</name>
</gene>
<evidence type="ECO:0000259" key="1">
    <source>
        <dbReference type="PROSITE" id="PS50123"/>
    </source>
</evidence>
<keyword evidence="2" id="KW-0808">Transferase</keyword>
<dbReference type="RefSeq" id="WP_318952622.1">
    <property type="nucleotide sequence ID" value="NZ_CP137555.1"/>
</dbReference>
<dbReference type="InterPro" id="IPR029063">
    <property type="entry name" value="SAM-dependent_MTases_sf"/>
</dbReference>
<dbReference type="AlphaFoldDB" id="A0AAU0MU77"/>
<evidence type="ECO:0000313" key="3">
    <source>
        <dbReference type="Proteomes" id="UP001302477"/>
    </source>
</evidence>
<feature type="domain" description="CheR-type methyltransferase" evidence="1">
    <location>
        <begin position="47"/>
        <end position="286"/>
    </location>
</feature>
<proteinExistence type="predicted"/>
<dbReference type="EMBL" id="CP137555">
    <property type="protein sequence ID" value="WOX04144.1"/>
    <property type="molecule type" value="Genomic_DNA"/>
</dbReference>
<keyword evidence="2" id="KW-0489">Methyltransferase</keyword>
<reference evidence="2 3" key="1">
    <citation type="submission" date="2023-10" db="EMBL/GenBank/DDBJ databases">
        <title>Description of Microbulbifer bruguierae sp. nov., isolated from the sediments of mangrove plant Bruguiera sexangula and comparative genomic analyses of the genus Microbulbifer.</title>
        <authorList>
            <person name="Long M."/>
        </authorList>
    </citation>
    <scope>NUCLEOTIDE SEQUENCE [LARGE SCALE GENOMIC DNA]</scope>
    <source>
        <strain evidence="2 3">SPO729</strain>
    </source>
</reference>
<dbReference type="Pfam" id="PF01739">
    <property type="entry name" value="CheR"/>
    <property type="match status" value="1"/>
</dbReference>
<dbReference type="PANTHER" id="PTHR24422:SF10">
    <property type="entry name" value="CHEMOTAXIS PROTEIN METHYLTRANSFERASE 2"/>
    <property type="match status" value="1"/>
</dbReference>
<dbReference type="GO" id="GO:0008757">
    <property type="term" value="F:S-adenosylmethionine-dependent methyltransferase activity"/>
    <property type="evidence" value="ECO:0007669"/>
    <property type="project" value="InterPro"/>
</dbReference>
<dbReference type="PROSITE" id="PS50123">
    <property type="entry name" value="CHER"/>
    <property type="match status" value="1"/>
</dbReference>
<organism evidence="2 3">
    <name type="scientific">Microbulbifer pacificus</name>
    <dbReference type="NCBI Taxonomy" id="407164"/>
    <lineage>
        <taxon>Bacteria</taxon>
        <taxon>Pseudomonadati</taxon>
        <taxon>Pseudomonadota</taxon>
        <taxon>Gammaproteobacteria</taxon>
        <taxon>Cellvibrionales</taxon>
        <taxon>Microbulbiferaceae</taxon>
        <taxon>Microbulbifer</taxon>
    </lineage>
</organism>
<dbReference type="SMART" id="SM00138">
    <property type="entry name" value="MeTrc"/>
    <property type="match status" value="1"/>
</dbReference>